<protein>
    <recommendedName>
        <fullName evidence="5">7-deoxyloganetic acid glucosyltransferase-like</fullName>
    </recommendedName>
</protein>
<organism evidence="3 4">
    <name type="scientific">Xanthoceras sorbifolium</name>
    <dbReference type="NCBI Taxonomy" id="99658"/>
    <lineage>
        <taxon>Eukaryota</taxon>
        <taxon>Viridiplantae</taxon>
        <taxon>Streptophyta</taxon>
        <taxon>Embryophyta</taxon>
        <taxon>Tracheophyta</taxon>
        <taxon>Spermatophyta</taxon>
        <taxon>Magnoliopsida</taxon>
        <taxon>eudicotyledons</taxon>
        <taxon>Gunneridae</taxon>
        <taxon>Pentapetalae</taxon>
        <taxon>rosids</taxon>
        <taxon>malvids</taxon>
        <taxon>Sapindales</taxon>
        <taxon>Sapindaceae</taxon>
        <taxon>Xanthoceroideae</taxon>
        <taxon>Xanthoceras</taxon>
    </lineage>
</organism>
<dbReference type="Proteomes" id="UP000827721">
    <property type="component" value="Unassembled WGS sequence"/>
</dbReference>
<dbReference type="SUPFAM" id="SSF53756">
    <property type="entry name" value="UDP-Glycosyltransferase/glycogen phosphorylase"/>
    <property type="match status" value="1"/>
</dbReference>
<proteinExistence type="inferred from homology"/>
<evidence type="ECO:0000313" key="3">
    <source>
        <dbReference type="EMBL" id="KAH7553773.1"/>
    </source>
</evidence>
<dbReference type="Gene3D" id="3.40.50.2000">
    <property type="entry name" value="Glycogen Phosphorylase B"/>
    <property type="match status" value="2"/>
</dbReference>
<comment type="similarity">
    <text evidence="1">Belongs to the UDP-glycosyltransferase family.</text>
</comment>
<evidence type="ECO:0008006" key="5">
    <source>
        <dbReference type="Google" id="ProtNLM"/>
    </source>
</evidence>
<evidence type="ECO:0000256" key="2">
    <source>
        <dbReference type="ARBA" id="ARBA00022676"/>
    </source>
</evidence>
<evidence type="ECO:0000256" key="1">
    <source>
        <dbReference type="ARBA" id="ARBA00009995"/>
    </source>
</evidence>
<dbReference type="PANTHER" id="PTHR11926">
    <property type="entry name" value="GLUCOSYL/GLUCURONOSYL TRANSFERASES"/>
    <property type="match status" value="1"/>
</dbReference>
<reference evidence="3 4" key="1">
    <citation type="submission" date="2021-02" db="EMBL/GenBank/DDBJ databases">
        <title>Plant Genome Project.</title>
        <authorList>
            <person name="Zhang R.-G."/>
        </authorList>
    </citation>
    <scope>NUCLEOTIDE SEQUENCE [LARGE SCALE GENOMIC DNA]</scope>
    <source>
        <tissue evidence="3">Leaves</tissue>
    </source>
</reference>
<gene>
    <name evidence="3" type="ORF">JRO89_XS12G0054400</name>
</gene>
<evidence type="ECO:0000313" key="4">
    <source>
        <dbReference type="Proteomes" id="UP000827721"/>
    </source>
</evidence>
<name>A0ABQ8HB88_9ROSI</name>
<keyword evidence="2" id="KW-0808">Transferase</keyword>
<keyword evidence="2" id="KW-0328">Glycosyltransferase</keyword>
<dbReference type="EMBL" id="JAFEMO010000012">
    <property type="protein sequence ID" value="KAH7553773.1"/>
    <property type="molecule type" value="Genomic_DNA"/>
</dbReference>
<keyword evidence="4" id="KW-1185">Reference proteome</keyword>
<sequence length="289" mass="32413">MSSSSETGRWQPPTCIIADGIMSFVAIEVAEELGIPIITFRTYSATCSWTYFHLLKLIEEEQVPFPEDNLDKPITSVQGLENVLRRRDLPIICRVEEADDPVLQFFIGETYTMTRASALILDTFHEIEASMISRLNSIFTKVYAIGPLHALFKSRTKDLSESDNCSSNGIGLWREDKSCMTWLDSQPLRSVIYVSFGSLLSPSRDQMLEFWHGLVNSGKPFLWVIRPGGLIAGESGIDPKELEMGCMERLVPTSRSSLTKTEQINVPDVVWLPAPAQGHITHDEISRTS</sequence>
<comment type="caution">
    <text evidence="3">The sequence shown here is derived from an EMBL/GenBank/DDBJ whole genome shotgun (WGS) entry which is preliminary data.</text>
</comment>
<dbReference type="PANTHER" id="PTHR11926:SF1392">
    <property type="entry name" value="GLYCOSYLTRANSFERASE"/>
    <property type="match status" value="1"/>
</dbReference>
<accession>A0ABQ8HB88</accession>